<evidence type="ECO:0000313" key="4">
    <source>
        <dbReference type="Proteomes" id="UP000252985"/>
    </source>
</evidence>
<accession>A0A345E3P1</accession>
<dbReference type="OrthoDB" id="178099at2157"/>
<reference evidence="3 4" key="1">
    <citation type="submission" date="2018-07" db="EMBL/GenBank/DDBJ databases">
        <title>Genome sequences of Haloplanus sp. CBA1112.</title>
        <authorList>
            <person name="Kim Y.B."/>
            <person name="Roh S.W."/>
        </authorList>
    </citation>
    <scope>NUCLEOTIDE SEQUENCE [LARGE SCALE GENOMIC DNA]</scope>
    <source>
        <strain evidence="3 4">CBA1112</strain>
    </source>
</reference>
<dbReference type="KEGG" id="haj:DU500_10435"/>
<gene>
    <name evidence="3" type="ORF">DU484_10190</name>
    <name evidence="2" type="ORF">DU500_10435</name>
</gene>
<dbReference type="EMBL" id="CP031148">
    <property type="protein sequence ID" value="AXG10187.1"/>
    <property type="molecule type" value="Genomic_DNA"/>
</dbReference>
<evidence type="ECO:0000313" key="3">
    <source>
        <dbReference type="EMBL" id="AXG10187.1"/>
    </source>
</evidence>
<evidence type="ECO:0000313" key="2">
    <source>
        <dbReference type="EMBL" id="AXG06813.1"/>
    </source>
</evidence>
<evidence type="ECO:0000256" key="1">
    <source>
        <dbReference type="SAM" id="Coils"/>
    </source>
</evidence>
<feature type="coiled-coil region" evidence="1">
    <location>
        <begin position="61"/>
        <end position="110"/>
    </location>
</feature>
<dbReference type="KEGG" id="haq:DU484_10190"/>
<name>A0A345EDB5_9EURY</name>
<dbReference type="Proteomes" id="UP000252985">
    <property type="component" value="Chromosome"/>
</dbReference>
<dbReference type="GeneID" id="37287350"/>
<sequence length="140" mass="15372">MIDQSRRAMETGIDAQRAAVETWFGSFESAKSVQKSGVTLSKTAIEAYLDGLKSVFPEESVAELEAAVDEQFEAADEIHEDAWQSFLEGLDEAEATYDEMTEMQLELLAESFDAFEQLQSDAAETTEEVVASAEELAESA</sequence>
<dbReference type="Proteomes" id="UP000253273">
    <property type="component" value="Chromosome"/>
</dbReference>
<proteinExistence type="predicted"/>
<accession>A0A345EDB5</accession>
<dbReference type="RefSeq" id="WP_114585947.1">
    <property type="nucleotide sequence ID" value="NZ_CP031148.1"/>
</dbReference>
<protein>
    <submittedName>
        <fullName evidence="3">Uncharacterized protein</fullName>
    </submittedName>
</protein>
<keyword evidence="1" id="KW-0175">Coiled coil</keyword>
<organism evidence="3 4">
    <name type="scientific">Haloplanus rubicundus</name>
    <dbReference type="NCBI Taxonomy" id="1547898"/>
    <lineage>
        <taxon>Archaea</taxon>
        <taxon>Methanobacteriati</taxon>
        <taxon>Methanobacteriota</taxon>
        <taxon>Stenosarchaea group</taxon>
        <taxon>Halobacteria</taxon>
        <taxon>Halobacteriales</taxon>
        <taxon>Haloferacaceae</taxon>
        <taxon>Haloplanus</taxon>
    </lineage>
</organism>
<dbReference type="EMBL" id="CP031150">
    <property type="protein sequence ID" value="AXG06813.1"/>
    <property type="molecule type" value="Genomic_DNA"/>
</dbReference>
<keyword evidence="5" id="KW-1185">Reference proteome</keyword>
<reference evidence="2 5" key="2">
    <citation type="submission" date="2018-07" db="EMBL/GenBank/DDBJ databases">
        <title>Genome sequences of Haloplanus sp. CBA1113.</title>
        <authorList>
            <person name="Kim Y.B."/>
            <person name="Roh S.W."/>
        </authorList>
    </citation>
    <scope>NUCLEOTIDE SEQUENCE [LARGE SCALE GENOMIC DNA]</scope>
    <source>
        <strain evidence="2 5">CBA1113</strain>
    </source>
</reference>
<dbReference type="AlphaFoldDB" id="A0A345EDB5"/>
<evidence type="ECO:0000313" key="5">
    <source>
        <dbReference type="Proteomes" id="UP000253273"/>
    </source>
</evidence>